<keyword evidence="4" id="KW-1185">Reference proteome</keyword>
<feature type="compositionally biased region" description="Basic and acidic residues" evidence="1">
    <location>
        <begin position="1"/>
        <end position="14"/>
    </location>
</feature>
<dbReference type="GeneID" id="20351645"/>
<name>J3PCG5_GAET3</name>
<evidence type="ECO:0000313" key="4">
    <source>
        <dbReference type="Proteomes" id="UP000006039"/>
    </source>
</evidence>
<evidence type="ECO:0000313" key="2">
    <source>
        <dbReference type="EMBL" id="EJT71935.1"/>
    </source>
</evidence>
<dbReference type="VEuPathDB" id="FungiDB:GGTG_11187"/>
<reference evidence="4" key="1">
    <citation type="submission" date="2010-07" db="EMBL/GenBank/DDBJ databases">
        <title>The genome sequence of Gaeumannomyces graminis var. tritici strain R3-111a-1.</title>
        <authorList>
            <consortium name="The Broad Institute Genome Sequencing Platform"/>
            <person name="Ma L.-J."/>
            <person name="Dead R."/>
            <person name="Young S."/>
            <person name="Zeng Q."/>
            <person name="Koehrsen M."/>
            <person name="Alvarado L."/>
            <person name="Berlin A."/>
            <person name="Chapman S.B."/>
            <person name="Chen Z."/>
            <person name="Freedman E."/>
            <person name="Gellesch M."/>
            <person name="Goldberg J."/>
            <person name="Griggs A."/>
            <person name="Gujja S."/>
            <person name="Heilman E.R."/>
            <person name="Heiman D."/>
            <person name="Hepburn T."/>
            <person name="Howarth C."/>
            <person name="Jen D."/>
            <person name="Larson L."/>
            <person name="Mehta T."/>
            <person name="Neiman D."/>
            <person name="Pearson M."/>
            <person name="Roberts A."/>
            <person name="Saif S."/>
            <person name="Shea T."/>
            <person name="Shenoy N."/>
            <person name="Sisk P."/>
            <person name="Stolte C."/>
            <person name="Sykes S."/>
            <person name="Walk T."/>
            <person name="White J."/>
            <person name="Yandava C."/>
            <person name="Haas B."/>
            <person name="Nusbaum C."/>
            <person name="Birren B."/>
        </authorList>
    </citation>
    <scope>NUCLEOTIDE SEQUENCE [LARGE SCALE GENOMIC DNA]</scope>
    <source>
        <strain evidence="4">R3-111a-1</strain>
    </source>
</reference>
<evidence type="ECO:0000313" key="3">
    <source>
        <dbReference type="EnsemblFungi" id="EJT71935"/>
    </source>
</evidence>
<dbReference type="AlphaFoldDB" id="J3PCG5"/>
<reference evidence="2" key="2">
    <citation type="submission" date="2010-07" db="EMBL/GenBank/DDBJ databases">
        <authorList>
            <consortium name="The Broad Institute Genome Sequencing Platform"/>
            <consortium name="Broad Institute Genome Sequencing Center for Infectious Disease"/>
            <person name="Ma L.-J."/>
            <person name="Dead R."/>
            <person name="Young S."/>
            <person name="Zeng Q."/>
            <person name="Koehrsen M."/>
            <person name="Alvarado L."/>
            <person name="Berlin A."/>
            <person name="Chapman S.B."/>
            <person name="Chen Z."/>
            <person name="Freedman E."/>
            <person name="Gellesch M."/>
            <person name="Goldberg J."/>
            <person name="Griggs A."/>
            <person name="Gujja S."/>
            <person name="Heilman E.R."/>
            <person name="Heiman D."/>
            <person name="Hepburn T."/>
            <person name="Howarth C."/>
            <person name="Jen D."/>
            <person name="Larson L."/>
            <person name="Mehta T."/>
            <person name="Neiman D."/>
            <person name="Pearson M."/>
            <person name="Roberts A."/>
            <person name="Saif S."/>
            <person name="Shea T."/>
            <person name="Shenoy N."/>
            <person name="Sisk P."/>
            <person name="Stolte C."/>
            <person name="Sykes S."/>
            <person name="Walk T."/>
            <person name="White J."/>
            <person name="Yandava C."/>
            <person name="Haas B."/>
            <person name="Nusbaum C."/>
            <person name="Birren B."/>
        </authorList>
    </citation>
    <scope>NUCLEOTIDE SEQUENCE</scope>
    <source>
        <strain evidence="2">R3-111a-1</strain>
    </source>
</reference>
<dbReference type="HOGENOM" id="CLU_2158570_0_0_1"/>
<reference evidence="2" key="3">
    <citation type="submission" date="2010-09" db="EMBL/GenBank/DDBJ databases">
        <title>Annotation of Gaeumannomyces graminis var. tritici R3-111a-1.</title>
        <authorList>
            <consortium name="The Broad Institute Genome Sequencing Platform"/>
            <person name="Ma L.-J."/>
            <person name="Dead R."/>
            <person name="Young S.K."/>
            <person name="Zeng Q."/>
            <person name="Gargeya S."/>
            <person name="Fitzgerald M."/>
            <person name="Haas B."/>
            <person name="Abouelleil A."/>
            <person name="Alvarado L."/>
            <person name="Arachchi H.M."/>
            <person name="Berlin A."/>
            <person name="Brown A."/>
            <person name="Chapman S.B."/>
            <person name="Chen Z."/>
            <person name="Dunbar C."/>
            <person name="Freedman E."/>
            <person name="Gearin G."/>
            <person name="Gellesch M."/>
            <person name="Goldberg J."/>
            <person name="Griggs A."/>
            <person name="Gujja S."/>
            <person name="Heiman D."/>
            <person name="Howarth C."/>
            <person name="Larson L."/>
            <person name="Lui A."/>
            <person name="MacDonald P.J.P."/>
            <person name="Mehta T."/>
            <person name="Montmayeur A."/>
            <person name="Murphy C."/>
            <person name="Neiman D."/>
            <person name="Pearson M."/>
            <person name="Priest M."/>
            <person name="Roberts A."/>
            <person name="Saif S."/>
            <person name="Shea T."/>
            <person name="Shenoy N."/>
            <person name="Sisk P."/>
            <person name="Stolte C."/>
            <person name="Sykes S."/>
            <person name="Yandava C."/>
            <person name="Wortman J."/>
            <person name="Nusbaum C."/>
            <person name="Birren B."/>
        </authorList>
    </citation>
    <scope>NUCLEOTIDE SEQUENCE</scope>
    <source>
        <strain evidence="2">R3-111a-1</strain>
    </source>
</reference>
<reference evidence="3" key="4">
    <citation type="journal article" date="2015" name="G3 (Bethesda)">
        <title>Genome sequences of three phytopathogenic species of the Magnaporthaceae family of fungi.</title>
        <authorList>
            <person name="Okagaki L.H."/>
            <person name="Nunes C.C."/>
            <person name="Sailsbery J."/>
            <person name="Clay B."/>
            <person name="Brown D."/>
            <person name="John T."/>
            <person name="Oh Y."/>
            <person name="Young N."/>
            <person name="Fitzgerald M."/>
            <person name="Haas B.J."/>
            <person name="Zeng Q."/>
            <person name="Young S."/>
            <person name="Adiconis X."/>
            <person name="Fan L."/>
            <person name="Levin J.Z."/>
            <person name="Mitchell T.K."/>
            <person name="Okubara P.A."/>
            <person name="Farman M.L."/>
            <person name="Kohn L.M."/>
            <person name="Birren B."/>
            <person name="Ma L.-J."/>
            <person name="Dean R.A."/>
        </authorList>
    </citation>
    <scope>NUCLEOTIDE SEQUENCE</scope>
    <source>
        <strain evidence="3">R3-111a-1</strain>
    </source>
</reference>
<reference evidence="3" key="5">
    <citation type="submission" date="2018-04" db="UniProtKB">
        <authorList>
            <consortium name="EnsemblFungi"/>
        </authorList>
    </citation>
    <scope>IDENTIFICATION</scope>
    <source>
        <strain evidence="3">R3-111a-1</strain>
    </source>
</reference>
<feature type="region of interest" description="Disordered" evidence="1">
    <location>
        <begin position="92"/>
        <end position="111"/>
    </location>
</feature>
<evidence type="ECO:0000256" key="1">
    <source>
        <dbReference type="SAM" id="MobiDB-lite"/>
    </source>
</evidence>
<dbReference type="Proteomes" id="UP000006039">
    <property type="component" value="Unassembled WGS sequence"/>
</dbReference>
<proteinExistence type="predicted"/>
<accession>J3PCG5</accession>
<gene>
    <name evidence="3" type="primary">20351645</name>
    <name evidence="2" type="ORF">GGTG_11187</name>
</gene>
<sequence>MEKSSQMECRKKSVDVIGPIVEPTGTERVGQIPANRSSPAEPHIYQQGCVEGKVNEYPVSQEEAAMYSKISTPCYVWLDHAGDPEGRFVSGLGSPKMAGSLPELPRVLGTP</sequence>
<protein>
    <submittedName>
        <fullName evidence="2 3">Uncharacterized protein</fullName>
    </submittedName>
</protein>
<feature type="region of interest" description="Disordered" evidence="1">
    <location>
        <begin position="1"/>
        <end position="42"/>
    </location>
</feature>
<dbReference type="EMBL" id="GL385400">
    <property type="protein sequence ID" value="EJT71935.1"/>
    <property type="molecule type" value="Genomic_DNA"/>
</dbReference>
<dbReference type="EnsemblFungi" id="EJT71935">
    <property type="protein sequence ID" value="EJT71935"/>
    <property type="gene ID" value="GGTG_11187"/>
</dbReference>
<organism evidence="2">
    <name type="scientific">Gaeumannomyces tritici (strain R3-111a-1)</name>
    <name type="common">Wheat and barley take-all root rot fungus</name>
    <name type="synonym">Gaeumannomyces graminis var. tritici</name>
    <dbReference type="NCBI Taxonomy" id="644352"/>
    <lineage>
        <taxon>Eukaryota</taxon>
        <taxon>Fungi</taxon>
        <taxon>Dikarya</taxon>
        <taxon>Ascomycota</taxon>
        <taxon>Pezizomycotina</taxon>
        <taxon>Sordariomycetes</taxon>
        <taxon>Sordariomycetidae</taxon>
        <taxon>Magnaporthales</taxon>
        <taxon>Magnaporthaceae</taxon>
        <taxon>Gaeumannomyces</taxon>
    </lineage>
</organism>
<dbReference type="RefSeq" id="XP_009227332.1">
    <property type="nucleotide sequence ID" value="XM_009229068.1"/>
</dbReference>